<dbReference type="AlphaFoldDB" id="A0AAV7FSG0"/>
<dbReference type="GO" id="GO:0005829">
    <property type="term" value="C:cytosol"/>
    <property type="evidence" value="ECO:0007669"/>
    <property type="project" value="TreeGrafter"/>
</dbReference>
<comment type="similarity">
    <text evidence="4">Belongs to the D-isomer specific 2-hydroxyacid dehydrogenase family.</text>
</comment>
<feature type="domain" description="D-isomer specific 2-hydroxyacid dehydrogenase NAD-binding" evidence="6">
    <location>
        <begin position="151"/>
        <end position="324"/>
    </location>
</feature>
<keyword evidence="1" id="KW-0521">NADP</keyword>
<evidence type="ECO:0000256" key="2">
    <source>
        <dbReference type="ARBA" id="ARBA00023002"/>
    </source>
</evidence>
<dbReference type="InterPro" id="IPR036291">
    <property type="entry name" value="NAD(P)-bd_dom_sf"/>
</dbReference>
<dbReference type="CDD" id="cd12156">
    <property type="entry name" value="HPPR"/>
    <property type="match status" value="1"/>
</dbReference>
<dbReference type="GO" id="GO:0016618">
    <property type="term" value="F:hydroxypyruvate reductase [NAD(P)H] activity"/>
    <property type="evidence" value="ECO:0007669"/>
    <property type="project" value="TreeGrafter"/>
</dbReference>
<dbReference type="Pfam" id="PF00389">
    <property type="entry name" value="2-Hacid_dh"/>
    <property type="match status" value="1"/>
</dbReference>
<dbReference type="PROSITE" id="PS00065">
    <property type="entry name" value="D_2_HYDROXYACID_DH_1"/>
    <property type="match status" value="1"/>
</dbReference>
<sequence>MKSKTKEKYLRNAIVFHNFPLFEIFGRHLPMADGSAKQGLNTRTVLLLRPTFQALEYVLAKRFHLLRAWESPLPLTEFLAAQASPIRALLIRGNGSVFIDAEILSSLPNLEIIVTNSVGLNFIDMAECAKRGVAVANGGNVVTEDVAEYAVGLLIDVLRRISSADRCIRAGLWPPTGLFPLGSKIAGKRVGIVGLGHIGSEVAKRLDAFGCIISYYSRKQKPSFTYTFYPNARTLAAQNDILIVCCTLNSDTYHIIDKDVMDALGKQGIIINVGRGALVDEKELVRRLMQGEIGGAGLDVFDNEPAVPRELFTMDKVVLSPHCAVYTHESLADLFQLIVDNLEAFFSNRPLVSKVTEV</sequence>
<dbReference type="PANTHER" id="PTHR10996:SF179">
    <property type="entry name" value="D-ISOMER SPECIFIC 2-HYDROXYACID DEHYDROGENASE FAMILY PROTEIN-RELATED"/>
    <property type="match status" value="1"/>
</dbReference>
<evidence type="ECO:0000256" key="3">
    <source>
        <dbReference type="ARBA" id="ARBA00023027"/>
    </source>
</evidence>
<keyword evidence="8" id="KW-1185">Reference proteome</keyword>
<dbReference type="InterPro" id="IPR050223">
    <property type="entry name" value="D-isomer_2-hydroxyacid_DH"/>
</dbReference>
<dbReference type="Pfam" id="PF02826">
    <property type="entry name" value="2-Hacid_dh_C"/>
    <property type="match status" value="1"/>
</dbReference>
<keyword evidence="3" id="KW-0520">NAD</keyword>
<proteinExistence type="inferred from homology"/>
<reference evidence="7 8" key="1">
    <citation type="journal article" date="2021" name="Hortic Res">
        <title>Chromosome-scale assembly of the Dendrobium chrysotoxum genome enhances the understanding of orchid evolution.</title>
        <authorList>
            <person name="Zhang Y."/>
            <person name="Zhang G.Q."/>
            <person name="Zhang D."/>
            <person name="Liu X.D."/>
            <person name="Xu X.Y."/>
            <person name="Sun W.H."/>
            <person name="Yu X."/>
            <person name="Zhu X."/>
            <person name="Wang Z.W."/>
            <person name="Zhao X."/>
            <person name="Zhong W.Y."/>
            <person name="Chen H."/>
            <person name="Yin W.L."/>
            <person name="Huang T."/>
            <person name="Niu S.C."/>
            <person name="Liu Z.J."/>
        </authorList>
    </citation>
    <scope>NUCLEOTIDE SEQUENCE [LARGE SCALE GENOMIC DNA]</scope>
    <source>
        <strain evidence="7">Lindl</strain>
    </source>
</reference>
<dbReference type="InterPro" id="IPR029752">
    <property type="entry name" value="D-isomer_DH_CS1"/>
</dbReference>
<dbReference type="GO" id="GO:0051287">
    <property type="term" value="F:NAD binding"/>
    <property type="evidence" value="ECO:0007669"/>
    <property type="project" value="InterPro"/>
</dbReference>
<dbReference type="FunFam" id="3.40.50.720:FF:000213">
    <property type="entry name" value="Putative 2-hydroxyacid dehydrogenase"/>
    <property type="match status" value="1"/>
</dbReference>
<evidence type="ECO:0000259" key="6">
    <source>
        <dbReference type="Pfam" id="PF02826"/>
    </source>
</evidence>
<organism evidence="7 8">
    <name type="scientific">Dendrobium chrysotoxum</name>
    <name type="common">Orchid</name>
    <dbReference type="NCBI Taxonomy" id="161865"/>
    <lineage>
        <taxon>Eukaryota</taxon>
        <taxon>Viridiplantae</taxon>
        <taxon>Streptophyta</taxon>
        <taxon>Embryophyta</taxon>
        <taxon>Tracheophyta</taxon>
        <taxon>Spermatophyta</taxon>
        <taxon>Magnoliopsida</taxon>
        <taxon>Liliopsida</taxon>
        <taxon>Asparagales</taxon>
        <taxon>Orchidaceae</taxon>
        <taxon>Epidendroideae</taxon>
        <taxon>Malaxideae</taxon>
        <taxon>Dendrobiinae</taxon>
        <taxon>Dendrobium</taxon>
    </lineage>
</organism>
<evidence type="ECO:0000313" key="8">
    <source>
        <dbReference type="Proteomes" id="UP000775213"/>
    </source>
</evidence>
<comment type="caution">
    <text evidence="7">The sequence shown here is derived from an EMBL/GenBank/DDBJ whole genome shotgun (WGS) entry which is preliminary data.</text>
</comment>
<dbReference type="SUPFAM" id="SSF52283">
    <property type="entry name" value="Formate/glycerate dehydrogenase catalytic domain-like"/>
    <property type="match status" value="1"/>
</dbReference>
<dbReference type="Gene3D" id="3.40.50.720">
    <property type="entry name" value="NAD(P)-binding Rossmann-like Domain"/>
    <property type="match status" value="2"/>
</dbReference>
<dbReference type="InterPro" id="IPR006140">
    <property type="entry name" value="D-isomer_DH_NAD-bd"/>
</dbReference>
<dbReference type="GO" id="GO:0030267">
    <property type="term" value="F:glyoxylate reductase (NADPH) activity"/>
    <property type="evidence" value="ECO:0007669"/>
    <property type="project" value="TreeGrafter"/>
</dbReference>
<evidence type="ECO:0000259" key="5">
    <source>
        <dbReference type="Pfam" id="PF00389"/>
    </source>
</evidence>
<dbReference type="InterPro" id="IPR006139">
    <property type="entry name" value="D-isomer_2_OHA_DH_cat_dom"/>
</dbReference>
<evidence type="ECO:0000313" key="7">
    <source>
        <dbReference type="EMBL" id="KAH0452580.1"/>
    </source>
</evidence>
<gene>
    <name evidence="7" type="ORF">IEQ34_019879</name>
</gene>
<dbReference type="EMBL" id="JAGFBR010000017">
    <property type="protein sequence ID" value="KAH0452580.1"/>
    <property type="molecule type" value="Genomic_DNA"/>
</dbReference>
<feature type="domain" description="D-isomer specific 2-hydroxyacid dehydrogenase catalytic" evidence="5">
    <location>
        <begin position="73"/>
        <end position="355"/>
    </location>
</feature>
<keyword evidence="2 4" id="KW-0560">Oxidoreductase</keyword>
<evidence type="ECO:0000256" key="4">
    <source>
        <dbReference type="RuleBase" id="RU003719"/>
    </source>
</evidence>
<dbReference type="Proteomes" id="UP000775213">
    <property type="component" value="Unassembled WGS sequence"/>
</dbReference>
<dbReference type="SUPFAM" id="SSF51735">
    <property type="entry name" value="NAD(P)-binding Rossmann-fold domains"/>
    <property type="match status" value="1"/>
</dbReference>
<dbReference type="PANTHER" id="PTHR10996">
    <property type="entry name" value="2-HYDROXYACID DEHYDROGENASE-RELATED"/>
    <property type="match status" value="1"/>
</dbReference>
<name>A0AAV7FSG0_DENCH</name>
<evidence type="ECO:0000256" key="1">
    <source>
        <dbReference type="ARBA" id="ARBA00022857"/>
    </source>
</evidence>
<accession>A0AAV7FSG0</accession>
<protein>
    <submittedName>
        <fullName evidence="7">Uncharacterized protein</fullName>
    </submittedName>
</protein>